<dbReference type="Proteomes" id="UP000235965">
    <property type="component" value="Unassembled WGS sequence"/>
</dbReference>
<evidence type="ECO:0000313" key="1">
    <source>
        <dbReference type="EMBL" id="PNF37139.1"/>
    </source>
</evidence>
<keyword evidence="2" id="KW-1185">Reference proteome</keyword>
<evidence type="ECO:0000313" key="2">
    <source>
        <dbReference type="Proteomes" id="UP000235965"/>
    </source>
</evidence>
<name>A0A2J7R8I8_9NEOP</name>
<comment type="caution">
    <text evidence="1">The sequence shown here is derived from an EMBL/GenBank/DDBJ whole genome shotgun (WGS) entry which is preliminary data.</text>
</comment>
<gene>
    <name evidence="1" type="ORF">B7P43_G00382</name>
</gene>
<reference evidence="1 2" key="1">
    <citation type="submission" date="2017-12" db="EMBL/GenBank/DDBJ databases">
        <title>Hemimetabolous genomes reveal molecular basis of termite eusociality.</title>
        <authorList>
            <person name="Harrison M.C."/>
            <person name="Jongepier E."/>
            <person name="Robertson H.M."/>
            <person name="Arning N."/>
            <person name="Bitard-Feildel T."/>
            <person name="Chao H."/>
            <person name="Childers C.P."/>
            <person name="Dinh H."/>
            <person name="Doddapaneni H."/>
            <person name="Dugan S."/>
            <person name="Gowin J."/>
            <person name="Greiner C."/>
            <person name="Han Y."/>
            <person name="Hu H."/>
            <person name="Hughes D.S.T."/>
            <person name="Huylmans A.-K."/>
            <person name="Kemena C."/>
            <person name="Kremer L.P.M."/>
            <person name="Lee S.L."/>
            <person name="Lopez-Ezquerra A."/>
            <person name="Mallet L."/>
            <person name="Monroy-Kuhn J.M."/>
            <person name="Moser A."/>
            <person name="Murali S.C."/>
            <person name="Muzny D.M."/>
            <person name="Otani S."/>
            <person name="Piulachs M.-D."/>
            <person name="Poelchau M."/>
            <person name="Qu J."/>
            <person name="Schaub F."/>
            <person name="Wada-Katsumata A."/>
            <person name="Worley K.C."/>
            <person name="Xie Q."/>
            <person name="Ylla G."/>
            <person name="Poulsen M."/>
            <person name="Gibbs R.A."/>
            <person name="Schal C."/>
            <person name="Richards S."/>
            <person name="Belles X."/>
            <person name="Korb J."/>
            <person name="Bornberg-Bauer E."/>
        </authorList>
    </citation>
    <scope>NUCLEOTIDE SEQUENCE [LARGE SCALE GENOMIC DNA]</scope>
    <source>
        <tissue evidence="1">Whole body</tissue>
    </source>
</reference>
<dbReference type="InParanoid" id="A0A2J7R8I8"/>
<dbReference type="AlphaFoldDB" id="A0A2J7R8I8"/>
<sequence length="56" mass="6222">MLKYFPNSNNNIRIHIQVHSTLQDLSNNASQPASGTYIKISNTISRTSFGITLNIS</sequence>
<accession>A0A2J7R8I8</accession>
<protein>
    <submittedName>
        <fullName evidence="1">Uncharacterized protein</fullName>
    </submittedName>
</protein>
<dbReference type="EMBL" id="NEVH01006721">
    <property type="protein sequence ID" value="PNF37139.1"/>
    <property type="molecule type" value="Genomic_DNA"/>
</dbReference>
<proteinExistence type="predicted"/>
<organism evidence="1 2">
    <name type="scientific">Cryptotermes secundus</name>
    <dbReference type="NCBI Taxonomy" id="105785"/>
    <lineage>
        <taxon>Eukaryota</taxon>
        <taxon>Metazoa</taxon>
        <taxon>Ecdysozoa</taxon>
        <taxon>Arthropoda</taxon>
        <taxon>Hexapoda</taxon>
        <taxon>Insecta</taxon>
        <taxon>Pterygota</taxon>
        <taxon>Neoptera</taxon>
        <taxon>Polyneoptera</taxon>
        <taxon>Dictyoptera</taxon>
        <taxon>Blattodea</taxon>
        <taxon>Blattoidea</taxon>
        <taxon>Termitoidae</taxon>
        <taxon>Kalotermitidae</taxon>
        <taxon>Cryptotermitinae</taxon>
        <taxon>Cryptotermes</taxon>
    </lineage>
</organism>